<feature type="coiled-coil region" evidence="5">
    <location>
        <begin position="384"/>
        <end position="418"/>
    </location>
</feature>
<dbReference type="SMART" id="SM00086">
    <property type="entry name" value="PAC"/>
    <property type="match status" value="1"/>
</dbReference>
<feature type="transmembrane region" description="Helical" evidence="7">
    <location>
        <begin position="53"/>
        <end position="74"/>
    </location>
</feature>
<reference evidence="12 13" key="1">
    <citation type="submission" date="2019-03" db="EMBL/GenBank/DDBJ databases">
        <title>Roseomonas sp. a novel Roseomonas species isolated from Sea whip Gorgonian.</title>
        <authorList>
            <person name="Li F."/>
            <person name="Pan X."/>
            <person name="Huang S."/>
            <person name="Li Z."/>
            <person name="Meng B."/>
        </authorList>
    </citation>
    <scope>NUCLEOTIDE SEQUENCE [LARGE SCALE GENOMIC DNA]</scope>
    <source>
        <strain evidence="12 13">M0104</strain>
    </source>
</reference>
<dbReference type="SMART" id="SM00387">
    <property type="entry name" value="HATPase_c"/>
    <property type="match status" value="1"/>
</dbReference>
<dbReference type="Pfam" id="PF02518">
    <property type="entry name" value="HATPase_c"/>
    <property type="match status" value="1"/>
</dbReference>
<feature type="region of interest" description="Disordered" evidence="6">
    <location>
        <begin position="1"/>
        <end position="41"/>
    </location>
</feature>
<evidence type="ECO:0000313" key="13">
    <source>
        <dbReference type="Proteomes" id="UP000460715"/>
    </source>
</evidence>
<dbReference type="Gene3D" id="3.40.50.2300">
    <property type="match status" value="1"/>
</dbReference>
<feature type="domain" description="PAS" evidence="10">
    <location>
        <begin position="408"/>
        <end position="478"/>
    </location>
</feature>
<dbReference type="Proteomes" id="UP000460715">
    <property type="component" value="Unassembled WGS sequence"/>
</dbReference>
<evidence type="ECO:0000259" key="10">
    <source>
        <dbReference type="PROSITE" id="PS50112"/>
    </source>
</evidence>
<dbReference type="InterPro" id="IPR000700">
    <property type="entry name" value="PAS-assoc_C"/>
</dbReference>
<dbReference type="Pfam" id="PF00072">
    <property type="entry name" value="Response_reg"/>
    <property type="match status" value="1"/>
</dbReference>
<dbReference type="SMART" id="SM00448">
    <property type="entry name" value="REC"/>
    <property type="match status" value="1"/>
</dbReference>
<dbReference type="CDD" id="cd00130">
    <property type="entry name" value="PAS"/>
    <property type="match status" value="1"/>
</dbReference>
<dbReference type="InterPro" id="IPR011006">
    <property type="entry name" value="CheY-like_superfamily"/>
</dbReference>
<feature type="domain" description="Histidine kinase" evidence="8">
    <location>
        <begin position="571"/>
        <end position="794"/>
    </location>
</feature>
<dbReference type="Pfam" id="PF08447">
    <property type="entry name" value="PAS_3"/>
    <property type="match status" value="1"/>
</dbReference>
<dbReference type="InterPro" id="IPR036097">
    <property type="entry name" value="HisK_dim/P_sf"/>
</dbReference>
<dbReference type="PANTHER" id="PTHR43065:SF42">
    <property type="entry name" value="TWO-COMPONENT SENSOR PPRA"/>
    <property type="match status" value="1"/>
</dbReference>
<accession>A0A845BDV5</accession>
<feature type="modified residue" description="4-aspartylphosphate" evidence="4">
    <location>
        <position position="866"/>
    </location>
</feature>
<evidence type="ECO:0000256" key="3">
    <source>
        <dbReference type="ARBA" id="ARBA00022553"/>
    </source>
</evidence>
<dbReference type="CDD" id="cd00082">
    <property type="entry name" value="HisKA"/>
    <property type="match status" value="1"/>
</dbReference>
<dbReference type="SUPFAM" id="SSF55874">
    <property type="entry name" value="ATPase domain of HSP90 chaperone/DNA topoisomerase II/histidine kinase"/>
    <property type="match status" value="1"/>
</dbReference>
<evidence type="ECO:0000256" key="2">
    <source>
        <dbReference type="ARBA" id="ARBA00012438"/>
    </source>
</evidence>
<dbReference type="EC" id="2.7.13.3" evidence="2"/>
<dbReference type="SMART" id="SM00388">
    <property type="entry name" value="HisKA"/>
    <property type="match status" value="1"/>
</dbReference>
<dbReference type="InterPro" id="IPR000014">
    <property type="entry name" value="PAS"/>
</dbReference>
<evidence type="ECO:0000256" key="6">
    <source>
        <dbReference type="SAM" id="MobiDB-lite"/>
    </source>
</evidence>
<keyword evidence="13" id="KW-1185">Reference proteome</keyword>
<evidence type="ECO:0000256" key="4">
    <source>
        <dbReference type="PROSITE-ProRule" id="PRU00169"/>
    </source>
</evidence>
<keyword evidence="5" id="KW-0175">Coiled coil</keyword>
<dbReference type="PROSITE" id="PS50109">
    <property type="entry name" value="HIS_KIN"/>
    <property type="match status" value="1"/>
</dbReference>
<dbReference type="GO" id="GO:0000155">
    <property type="term" value="F:phosphorelay sensor kinase activity"/>
    <property type="evidence" value="ECO:0007669"/>
    <property type="project" value="InterPro"/>
</dbReference>
<dbReference type="InterPro" id="IPR003594">
    <property type="entry name" value="HATPase_dom"/>
</dbReference>
<evidence type="ECO:0000256" key="5">
    <source>
        <dbReference type="SAM" id="Coils"/>
    </source>
</evidence>
<evidence type="ECO:0000259" key="8">
    <source>
        <dbReference type="PROSITE" id="PS50109"/>
    </source>
</evidence>
<evidence type="ECO:0000259" key="9">
    <source>
        <dbReference type="PROSITE" id="PS50110"/>
    </source>
</evidence>
<dbReference type="InterPro" id="IPR035965">
    <property type="entry name" value="PAS-like_dom_sf"/>
</dbReference>
<dbReference type="NCBIfam" id="TIGR00229">
    <property type="entry name" value="sensory_box"/>
    <property type="match status" value="1"/>
</dbReference>
<dbReference type="PANTHER" id="PTHR43065">
    <property type="entry name" value="SENSOR HISTIDINE KINASE"/>
    <property type="match status" value="1"/>
</dbReference>
<keyword evidence="12" id="KW-0808">Transferase</keyword>
<name>A0A845BDV5_9PROT</name>
<keyword evidence="7" id="KW-0472">Membrane</keyword>
<dbReference type="PROSITE" id="PS50112">
    <property type="entry name" value="PAS"/>
    <property type="match status" value="1"/>
</dbReference>
<gene>
    <name evidence="12" type="ORF">E0493_16430</name>
</gene>
<evidence type="ECO:0000256" key="1">
    <source>
        <dbReference type="ARBA" id="ARBA00000085"/>
    </source>
</evidence>
<dbReference type="CDD" id="cd00156">
    <property type="entry name" value="REC"/>
    <property type="match status" value="1"/>
</dbReference>
<dbReference type="SUPFAM" id="SSF52172">
    <property type="entry name" value="CheY-like"/>
    <property type="match status" value="1"/>
</dbReference>
<sequence length="940" mass="99517">MAPRSGQQPIARQEGTDGPAPGPARQNAPQAGPPPGNPARKVLAGAAPLSRRLMLLVAAVALPLTLLGAGSLWMQYRSERARAEAQLVAQARTLARLVDREFDQATAVARTLARSTAFAQGNLRAFGEELRAAAGLLSSDLPTGAEPAILRLVRADRTRLFDTSLTATAPSADTVPMQPHVARALASGRPQISNLFFAQELNRPLIAVAVPVQAPGAPAASEPWGVIGVSVPRERLALLIGTVSLPSGGFASVQDRGGKTIVRSLRDAETVGKLPMPAVLKAIMSADSGMAPPGTRTLEGVPSAIAFAHAPASGFIVKLDVPEQVFLAPLQAALLRSAVTGALVLAGGLLVASLLARRVVTAFRRVPLLAAGGTLHGSAGLREADDLAASLAAILAERREAEQALKASEARFRTLADTMPQMVWSATPDGQYEYFNARWHDFTGHPRGKRNENPWRPLVHPQDWEAISERWRCCLRTGTPFEAEYRLRRHDGAWRWVLARALPMRDEQGRLLRWFGGIMEIQEIVEARDVLARSRAELEQLVAARTLDLEATQLQLAQAQRMEALGQLAGGIAHDFNNVLQAVIGSAGLLERQAGGNDGVRQLARMLTQAAERGAAITRRLLAFARRSDLRAEPVDAAGLLSNMRELLAHTLGGGVEVRVDASPRLPPLLADKGQLETVLVNLATNARDAMEGTGTLTLAADIEVVPQGERRGGVALPAGRYLRLAVADTGSGMDSATLERATEPFFTTKPVGQGTGLGLSMAKGFAEQSGGALRVESRPAQGTTISLWFPLADEHRGAVPAPVASLLGPPSGRARLLLVDDEPAVRTVLATQLEAAGHSVLPVASAAAALDLLDGGEAVDLLVSDLSMPGMSGLELIREAQRRRPGLPAILLTGFVTDAAESALADAPSGTFSLLNKPVEVERLLERIAARLEYAPLEG</sequence>
<keyword evidence="3 4" id="KW-0597">Phosphoprotein</keyword>
<proteinExistence type="predicted"/>
<evidence type="ECO:0000259" key="11">
    <source>
        <dbReference type="PROSITE" id="PS50113"/>
    </source>
</evidence>
<feature type="compositionally biased region" description="Polar residues" evidence="6">
    <location>
        <begin position="1"/>
        <end position="10"/>
    </location>
</feature>
<dbReference type="SUPFAM" id="SSF47384">
    <property type="entry name" value="Homodimeric domain of signal transducing histidine kinase"/>
    <property type="match status" value="1"/>
</dbReference>
<comment type="catalytic activity">
    <reaction evidence="1">
        <text>ATP + protein L-histidine = ADP + protein N-phospho-L-histidine.</text>
        <dbReference type="EC" id="2.7.13.3"/>
    </reaction>
</comment>
<keyword evidence="7" id="KW-0812">Transmembrane</keyword>
<dbReference type="PROSITE" id="PS50113">
    <property type="entry name" value="PAC"/>
    <property type="match status" value="1"/>
</dbReference>
<evidence type="ECO:0000313" key="12">
    <source>
        <dbReference type="EMBL" id="MXP64938.1"/>
    </source>
</evidence>
<dbReference type="Gene3D" id="3.30.450.20">
    <property type="entry name" value="PAS domain"/>
    <property type="match status" value="2"/>
</dbReference>
<dbReference type="InterPro" id="IPR003661">
    <property type="entry name" value="HisK_dim/P_dom"/>
</dbReference>
<dbReference type="SMART" id="SM00091">
    <property type="entry name" value="PAS"/>
    <property type="match status" value="1"/>
</dbReference>
<dbReference type="InterPro" id="IPR004358">
    <property type="entry name" value="Sig_transdc_His_kin-like_C"/>
</dbReference>
<dbReference type="AlphaFoldDB" id="A0A845BDV5"/>
<dbReference type="OrthoDB" id="7264471at2"/>
<dbReference type="InterPro" id="IPR013655">
    <property type="entry name" value="PAS_fold_3"/>
</dbReference>
<keyword evidence="7" id="KW-1133">Transmembrane helix</keyword>
<protein>
    <recommendedName>
        <fullName evidence="2">histidine kinase</fullName>
        <ecNumber evidence="2">2.7.13.3</ecNumber>
    </recommendedName>
</protein>
<feature type="domain" description="Response regulatory" evidence="9">
    <location>
        <begin position="816"/>
        <end position="933"/>
    </location>
</feature>
<dbReference type="EMBL" id="SNVJ01000016">
    <property type="protein sequence ID" value="MXP64938.1"/>
    <property type="molecule type" value="Genomic_DNA"/>
</dbReference>
<comment type="caution">
    <text evidence="12">The sequence shown here is derived from an EMBL/GenBank/DDBJ whole genome shotgun (WGS) entry which is preliminary data.</text>
</comment>
<dbReference type="InterPro" id="IPR036890">
    <property type="entry name" value="HATPase_C_sf"/>
</dbReference>
<keyword evidence="12" id="KW-0418">Kinase</keyword>
<dbReference type="PRINTS" id="PR00344">
    <property type="entry name" value="BCTRLSENSOR"/>
</dbReference>
<dbReference type="InterPro" id="IPR005467">
    <property type="entry name" value="His_kinase_dom"/>
</dbReference>
<dbReference type="InterPro" id="IPR001610">
    <property type="entry name" value="PAC"/>
</dbReference>
<evidence type="ECO:0000256" key="7">
    <source>
        <dbReference type="SAM" id="Phobius"/>
    </source>
</evidence>
<dbReference type="FunFam" id="3.30.450.20:FF:000099">
    <property type="entry name" value="Sensory box sensor histidine kinase"/>
    <property type="match status" value="1"/>
</dbReference>
<dbReference type="Gene3D" id="1.10.287.130">
    <property type="match status" value="1"/>
</dbReference>
<organism evidence="12 13">
    <name type="scientific">Teichococcus coralli</name>
    <dbReference type="NCBI Taxonomy" id="2545983"/>
    <lineage>
        <taxon>Bacteria</taxon>
        <taxon>Pseudomonadati</taxon>
        <taxon>Pseudomonadota</taxon>
        <taxon>Alphaproteobacteria</taxon>
        <taxon>Acetobacterales</taxon>
        <taxon>Roseomonadaceae</taxon>
        <taxon>Roseomonas</taxon>
    </lineage>
</organism>
<dbReference type="CDD" id="cd18773">
    <property type="entry name" value="PDC1_HK_sensor"/>
    <property type="match status" value="1"/>
</dbReference>
<feature type="domain" description="PAC" evidence="11">
    <location>
        <begin position="481"/>
        <end position="533"/>
    </location>
</feature>
<dbReference type="PROSITE" id="PS50110">
    <property type="entry name" value="RESPONSE_REGULATORY"/>
    <property type="match status" value="1"/>
</dbReference>
<dbReference type="RefSeq" id="WP_160938349.1">
    <property type="nucleotide sequence ID" value="NZ_SNVJ01000016.1"/>
</dbReference>
<dbReference type="Pfam" id="PF00512">
    <property type="entry name" value="HisKA"/>
    <property type="match status" value="1"/>
</dbReference>
<dbReference type="InterPro" id="IPR001789">
    <property type="entry name" value="Sig_transdc_resp-reg_receiver"/>
</dbReference>
<dbReference type="Gene3D" id="3.30.565.10">
    <property type="entry name" value="Histidine kinase-like ATPase, C-terminal domain"/>
    <property type="match status" value="1"/>
</dbReference>
<dbReference type="SUPFAM" id="SSF55785">
    <property type="entry name" value="PYP-like sensor domain (PAS domain)"/>
    <property type="match status" value="1"/>
</dbReference>